<dbReference type="EMBL" id="JAGMWT010000023">
    <property type="protein sequence ID" value="KAH7111759.1"/>
    <property type="molecule type" value="Genomic_DNA"/>
</dbReference>
<comment type="caution">
    <text evidence="1">The sequence shown here is derived from an EMBL/GenBank/DDBJ whole genome shotgun (WGS) entry which is preliminary data.</text>
</comment>
<proteinExistence type="predicted"/>
<keyword evidence="2" id="KW-1185">Reference proteome</keyword>
<protein>
    <submittedName>
        <fullName evidence="1">Uncharacterized protein</fullName>
    </submittedName>
</protein>
<sequence length="217" mass="25232">MFLIIGLTALPSYKPRTPLKRNKRNLRNFQTAAIMSFQWDIPQSIDEQGTAIALDFNDFAGYNSYGQCLSSDQISQLVINPELDPLAMTNMNSTAWEWRESTDPSNQSNLQTSQLQSYATQNETLEDENCLKYVVSELGDRLDKWEENMELSIVMWEKKAIKQEEMIELRISKVEQMVRDLQYELEEERTKLLVELQAWVEQVKTYVDSALSTRKSK</sequence>
<dbReference type="Proteomes" id="UP000700596">
    <property type="component" value="Unassembled WGS sequence"/>
</dbReference>
<dbReference type="AlphaFoldDB" id="A0A9P9D353"/>
<evidence type="ECO:0000313" key="2">
    <source>
        <dbReference type="Proteomes" id="UP000700596"/>
    </source>
</evidence>
<gene>
    <name evidence="1" type="ORF">B0J11DRAFT_598336</name>
</gene>
<name>A0A9P9D353_9PLEO</name>
<accession>A0A9P9D353</accession>
<organism evidence="1 2">
    <name type="scientific">Dendryphion nanum</name>
    <dbReference type="NCBI Taxonomy" id="256645"/>
    <lineage>
        <taxon>Eukaryota</taxon>
        <taxon>Fungi</taxon>
        <taxon>Dikarya</taxon>
        <taxon>Ascomycota</taxon>
        <taxon>Pezizomycotina</taxon>
        <taxon>Dothideomycetes</taxon>
        <taxon>Pleosporomycetidae</taxon>
        <taxon>Pleosporales</taxon>
        <taxon>Torulaceae</taxon>
        <taxon>Dendryphion</taxon>
    </lineage>
</organism>
<evidence type="ECO:0000313" key="1">
    <source>
        <dbReference type="EMBL" id="KAH7111759.1"/>
    </source>
</evidence>
<reference evidence="1" key="1">
    <citation type="journal article" date="2021" name="Nat. Commun.">
        <title>Genetic determinants of endophytism in the Arabidopsis root mycobiome.</title>
        <authorList>
            <person name="Mesny F."/>
            <person name="Miyauchi S."/>
            <person name="Thiergart T."/>
            <person name="Pickel B."/>
            <person name="Atanasova L."/>
            <person name="Karlsson M."/>
            <person name="Huettel B."/>
            <person name="Barry K.W."/>
            <person name="Haridas S."/>
            <person name="Chen C."/>
            <person name="Bauer D."/>
            <person name="Andreopoulos W."/>
            <person name="Pangilinan J."/>
            <person name="LaButti K."/>
            <person name="Riley R."/>
            <person name="Lipzen A."/>
            <person name="Clum A."/>
            <person name="Drula E."/>
            <person name="Henrissat B."/>
            <person name="Kohler A."/>
            <person name="Grigoriev I.V."/>
            <person name="Martin F.M."/>
            <person name="Hacquard S."/>
        </authorList>
    </citation>
    <scope>NUCLEOTIDE SEQUENCE</scope>
    <source>
        <strain evidence="1">MPI-CAGE-CH-0243</strain>
    </source>
</reference>